<dbReference type="EMBL" id="ML004456">
    <property type="protein sequence ID" value="RKP30547.1"/>
    <property type="molecule type" value="Genomic_DNA"/>
</dbReference>
<keyword evidence="6 10" id="KW-0812">Transmembrane</keyword>
<accession>A0A4P9ZCD1</accession>
<feature type="transmembrane region" description="Helical" evidence="10">
    <location>
        <begin position="213"/>
        <end position="236"/>
    </location>
</feature>
<keyword evidence="5" id="KW-0337">GPI-anchor biosynthesis</keyword>
<feature type="transmembrane region" description="Helical" evidence="10">
    <location>
        <begin position="142"/>
        <end position="164"/>
    </location>
</feature>
<keyword evidence="7" id="KW-0256">Endoplasmic reticulum</keyword>
<evidence type="ECO:0000256" key="10">
    <source>
        <dbReference type="SAM" id="Phobius"/>
    </source>
</evidence>
<dbReference type="Proteomes" id="UP000268321">
    <property type="component" value="Unassembled WGS sequence"/>
</dbReference>
<evidence type="ECO:0000313" key="12">
    <source>
        <dbReference type="Proteomes" id="UP000268321"/>
    </source>
</evidence>
<evidence type="ECO:0000256" key="1">
    <source>
        <dbReference type="ARBA" id="ARBA00004477"/>
    </source>
</evidence>
<dbReference type="GO" id="GO:0005789">
    <property type="term" value="C:endoplasmic reticulum membrane"/>
    <property type="evidence" value="ECO:0007669"/>
    <property type="project" value="UniProtKB-SubCell"/>
</dbReference>
<comment type="pathway">
    <text evidence="2">Glycolipid biosynthesis; glycosylphosphatidylinositol-anchor biosynthesis.</text>
</comment>
<evidence type="ECO:0000256" key="7">
    <source>
        <dbReference type="ARBA" id="ARBA00022824"/>
    </source>
</evidence>
<dbReference type="UniPathway" id="UPA00196"/>
<evidence type="ECO:0000256" key="8">
    <source>
        <dbReference type="ARBA" id="ARBA00022989"/>
    </source>
</evidence>
<evidence type="ECO:0000256" key="3">
    <source>
        <dbReference type="ARBA" id="ARBA00007978"/>
    </source>
</evidence>
<dbReference type="InterPro" id="IPR009580">
    <property type="entry name" value="GPI_biosynthesis_protein_Pig-F"/>
</dbReference>
<feature type="transmembrane region" description="Helical" evidence="10">
    <location>
        <begin position="66"/>
        <end position="85"/>
    </location>
</feature>
<dbReference type="OrthoDB" id="17366at2759"/>
<keyword evidence="8 10" id="KW-1133">Transmembrane helix</keyword>
<reference evidence="12" key="1">
    <citation type="journal article" date="2018" name="Nat. Microbiol.">
        <title>Leveraging single-cell genomics to expand the fungal tree of life.</title>
        <authorList>
            <person name="Ahrendt S.R."/>
            <person name="Quandt C.A."/>
            <person name="Ciobanu D."/>
            <person name="Clum A."/>
            <person name="Salamov A."/>
            <person name="Andreopoulos B."/>
            <person name="Cheng J.F."/>
            <person name="Woyke T."/>
            <person name="Pelin A."/>
            <person name="Henrissat B."/>
            <person name="Reynolds N.K."/>
            <person name="Benny G.L."/>
            <person name="Smith M.E."/>
            <person name="James T.Y."/>
            <person name="Grigoriev I.V."/>
        </authorList>
    </citation>
    <scope>NUCLEOTIDE SEQUENCE [LARGE SCALE GENOMIC DNA]</scope>
    <source>
        <strain evidence="12">Baker2002</strain>
    </source>
</reference>
<evidence type="ECO:0000256" key="9">
    <source>
        <dbReference type="ARBA" id="ARBA00023136"/>
    </source>
</evidence>
<dbReference type="Pfam" id="PF06699">
    <property type="entry name" value="PIG-F"/>
    <property type="match status" value="1"/>
</dbReference>
<evidence type="ECO:0000256" key="4">
    <source>
        <dbReference type="ARBA" id="ARBA00020927"/>
    </source>
</evidence>
<evidence type="ECO:0000256" key="5">
    <source>
        <dbReference type="ARBA" id="ARBA00022502"/>
    </source>
</evidence>
<name>A0A4P9ZCD1_9ASCO</name>
<dbReference type="AlphaFoldDB" id="A0A4P9ZCD1"/>
<dbReference type="GO" id="GO:0006506">
    <property type="term" value="P:GPI anchor biosynthetic process"/>
    <property type="evidence" value="ECO:0007669"/>
    <property type="project" value="UniProtKB-UniPathway"/>
</dbReference>
<keyword evidence="12" id="KW-1185">Reference proteome</keyword>
<organism evidence="11 12">
    <name type="scientific">Metschnikowia bicuspidata</name>
    <dbReference type="NCBI Taxonomy" id="27322"/>
    <lineage>
        <taxon>Eukaryota</taxon>
        <taxon>Fungi</taxon>
        <taxon>Dikarya</taxon>
        <taxon>Ascomycota</taxon>
        <taxon>Saccharomycotina</taxon>
        <taxon>Pichiomycetes</taxon>
        <taxon>Metschnikowiaceae</taxon>
        <taxon>Metschnikowia</taxon>
    </lineage>
</organism>
<evidence type="ECO:0000256" key="6">
    <source>
        <dbReference type="ARBA" id="ARBA00022692"/>
    </source>
</evidence>
<feature type="transmembrane region" description="Helical" evidence="10">
    <location>
        <begin position="36"/>
        <end position="54"/>
    </location>
</feature>
<gene>
    <name evidence="11" type="ORF">METBISCDRAFT_15975</name>
</gene>
<protein>
    <recommendedName>
        <fullName evidence="4">Glycosylphosphatidylinositol anchor biosynthesis protein 11</fullName>
    </recommendedName>
</protein>
<sequence length="239" mass="26761">MAQVKQRTVKKSVSFTVLPSESQDEDIQSFFVRGTYISPLVLPIHLIFIIIGLFKHGLTEAPLHVMFKGALLLCVVQFNYGYLFARMALLEPAGKAEKAKSGPNHFLTVIYATLVSLLLTPLVFVVLVLFGAPLYGYVKETYVLGIHLSLMFIQPLLIVFNLDFDQMYALARCPKFYKIVFTNPVLCSCFLCVLGTWLGVIPIPLDWDKPWQQWPITLLSGGYIGCVVGSVIGYVCQFL</sequence>
<comment type="subcellular location">
    <subcellularLocation>
        <location evidence="1">Endoplasmic reticulum membrane</location>
        <topology evidence="1">Multi-pass membrane protein</topology>
    </subcellularLocation>
</comment>
<feature type="transmembrane region" description="Helical" evidence="10">
    <location>
        <begin position="106"/>
        <end position="130"/>
    </location>
</feature>
<proteinExistence type="inferred from homology"/>
<evidence type="ECO:0000256" key="2">
    <source>
        <dbReference type="ARBA" id="ARBA00004687"/>
    </source>
</evidence>
<evidence type="ECO:0000313" key="11">
    <source>
        <dbReference type="EMBL" id="RKP30547.1"/>
    </source>
</evidence>
<keyword evidence="9 10" id="KW-0472">Membrane</keyword>
<feature type="transmembrane region" description="Helical" evidence="10">
    <location>
        <begin position="176"/>
        <end position="201"/>
    </location>
</feature>
<comment type="similarity">
    <text evidence="3">Belongs to the PIGF family.</text>
</comment>